<dbReference type="Proteomes" id="UP001431131">
    <property type="component" value="Unassembled WGS sequence"/>
</dbReference>
<evidence type="ECO:0000313" key="2">
    <source>
        <dbReference type="Proteomes" id="UP001431131"/>
    </source>
</evidence>
<dbReference type="AlphaFoldDB" id="A0AAW5E032"/>
<reference evidence="1" key="1">
    <citation type="submission" date="2022-02" db="EMBL/GenBank/DDBJ databases">
        <title>Fredinandcohnia quinoae sp. nov. isolated from Chenopodium quinoa seeds.</title>
        <authorList>
            <person name="Saati-Santamaria Z."/>
            <person name="Flores-Felix J.D."/>
            <person name="Igual J.M."/>
            <person name="Velazquez E."/>
            <person name="Garcia-Fraile P."/>
            <person name="Martinez-Molina E."/>
        </authorList>
    </citation>
    <scope>NUCLEOTIDE SEQUENCE</scope>
    <source>
        <strain evidence="1">SECRCQ15</strain>
    </source>
</reference>
<sequence length="81" mass="9475">MGYILPINNEQSVQYVNRTTPYQSKYIELHQINKLRLKTQSSQQQTNPLITSQAQTKKQEIIFEKIHAELTGKGLLFNERI</sequence>
<gene>
    <name evidence="1" type="ORF">MJG50_13075</name>
</gene>
<accession>A0AAW5E032</accession>
<dbReference type="EMBL" id="JAKTTI010000020">
    <property type="protein sequence ID" value="MCH1626266.1"/>
    <property type="molecule type" value="Genomic_DNA"/>
</dbReference>
<name>A0AAW5E032_9BACI</name>
<evidence type="ECO:0000313" key="1">
    <source>
        <dbReference type="EMBL" id="MCH1626266.1"/>
    </source>
</evidence>
<protein>
    <submittedName>
        <fullName evidence="1">Uncharacterized protein</fullName>
    </submittedName>
</protein>
<keyword evidence="2" id="KW-1185">Reference proteome</keyword>
<proteinExistence type="predicted"/>
<dbReference type="RefSeq" id="WP_240256184.1">
    <property type="nucleotide sequence ID" value="NZ_JAKTTI010000020.1"/>
</dbReference>
<organism evidence="1 2">
    <name type="scientific">Fredinandcohnia quinoae</name>
    <dbReference type="NCBI Taxonomy" id="2918902"/>
    <lineage>
        <taxon>Bacteria</taxon>
        <taxon>Bacillati</taxon>
        <taxon>Bacillota</taxon>
        <taxon>Bacilli</taxon>
        <taxon>Bacillales</taxon>
        <taxon>Bacillaceae</taxon>
        <taxon>Fredinandcohnia</taxon>
    </lineage>
</organism>
<comment type="caution">
    <text evidence="1">The sequence shown here is derived from an EMBL/GenBank/DDBJ whole genome shotgun (WGS) entry which is preliminary data.</text>
</comment>